<dbReference type="EMBL" id="JBHTJA010000010">
    <property type="protein sequence ID" value="MFD0900417.1"/>
    <property type="molecule type" value="Genomic_DNA"/>
</dbReference>
<accession>A0ABW3EJS6</accession>
<evidence type="ECO:0000259" key="2">
    <source>
        <dbReference type="Pfam" id="PF10756"/>
    </source>
</evidence>
<gene>
    <name evidence="3" type="ORF">ACFQ11_08455</name>
</gene>
<reference evidence="4" key="1">
    <citation type="journal article" date="2019" name="Int. J. Syst. Evol. Microbiol.">
        <title>The Global Catalogue of Microorganisms (GCM) 10K type strain sequencing project: providing services to taxonomists for standard genome sequencing and annotation.</title>
        <authorList>
            <consortium name="The Broad Institute Genomics Platform"/>
            <consortium name="The Broad Institute Genome Sequencing Center for Infectious Disease"/>
            <person name="Wu L."/>
            <person name="Ma J."/>
        </authorList>
    </citation>
    <scope>NUCLEOTIDE SEQUENCE [LARGE SCALE GENOMIC DNA]</scope>
    <source>
        <strain evidence="4">JCM 31202</strain>
    </source>
</reference>
<keyword evidence="1" id="KW-0472">Membrane</keyword>
<evidence type="ECO:0000313" key="4">
    <source>
        <dbReference type="Proteomes" id="UP001596972"/>
    </source>
</evidence>
<organism evidence="3 4">
    <name type="scientific">Actinomadura sediminis</name>
    <dbReference type="NCBI Taxonomy" id="1038904"/>
    <lineage>
        <taxon>Bacteria</taxon>
        <taxon>Bacillati</taxon>
        <taxon>Actinomycetota</taxon>
        <taxon>Actinomycetes</taxon>
        <taxon>Streptosporangiales</taxon>
        <taxon>Thermomonosporaceae</taxon>
        <taxon>Actinomadura</taxon>
    </lineage>
</organism>
<dbReference type="Proteomes" id="UP001596972">
    <property type="component" value="Unassembled WGS sequence"/>
</dbReference>
<evidence type="ECO:0000256" key="1">
    <source>
        <dbReference type="SAM" id="Phobius"/>
    </source>
</evidence>
<keyword evidence="4" id="KW-1185">Reference proteome</keyword>
<sequence>MDSHPENAGVPSEARLEFPAPDRTRTLVFAAVCVVLGAYGLVRVSLGHVTFVEILGIALLALSPFLLNVAFGKTVVDESGILTGRPVGRRFLPWPDVEFVAVEEKTSRGNGAHRVRVGTTSGRTVWLAAPYIETRCTEQQYARFSAQADRIIQYWHGYRG</sequence>
<evidence type="ECO:0000313" key="3">
    <source>
        <dbReference type="EMBL" id="MFD0900417.1"/>
    </source>
</evidence>
<dbReference type="RefSeq" id="WP_378297420.1">
    <property type="nucleotide sequence ID" value="NZ_JBHTJA010000010.1"/>
</dbReference>
<dbReference type="InterPro" id="IPR019692">
    <property type="entry name" value="CFP-6_PH"/>
</dbReference>
<name>A0ABW3EJS6_9ACTN</name>
<feature type="transmembrane region" description="Helical" evidence="1">
    <location>
        <begin position="26"/>
        <end position="42"/>
    </location>
</feature>
<keyword evidence="1" id="KW-0812">Transmembrane</keyword>
<keyword evidence="1" id="KW-1133">Transmembrane helix</keyword>
<proteinExistence type="predicted"/>
<dbReference type="Pfam" id="PF10756">
    <property type="entry name" value="bPH_6"/>
    <property type="match status" value="1"/>
</dbReference>
<feature type="domain" description="Low molecular weight protein antigen 6 PH" evidence="2">
    <location>
        <begin position="73"/>
        <end position="129"/>
    </location>
</feature>
<protein>
    <submittedName>
        <fullName evidence="3">PH domain-containing protein</fullName>
    </submittedName>
</protein>
<feature type="transmembrane region" description="Helical" evidence="1">
    <location>
        <begin position="49"/>
        <end position="71"/>
    </location>
</feature>
<comment type="caution">
    <text evidence="3">The sequence shown here is derived from an EMBL/GenBank/DDBJ whole genome shotgun (WGS) entry which is preliminary data.</text>
</comment>